<organism evidence="1 2">
    <name type="scientific">Melanopsichium pennsylvanicum</name>
    <dbReference type="NCBI Taxonomy" id="63383"/>
    <lineage>
        <taxon>Eukaryota</taxon>
        <taxon>Fungi</taxon>
        <taxon>Dikarya</taxon>
        <taxon>Basidiomycota</taxon>
        <taxon>Ustilaginomycotina</taxon>
        <taxon>Ustilaginomycetes</taxon>
        <taxon>Ustilaginales</taxon>
        <taxon>Ustilaginaceae</taxon>
        <taxon>Melanopsichium</taxon>
    </lineage>
</organism>
<dbReference type="EMBL" id="OAPG01000007">
    <property type="protein sequence ID" value="SNX84612.1"/>
    <property type="molecule type" value="Genomic_DNA"/>
</dbReference>
<reference evidence="1" key="1">
    <citation type="submission" date="2023-10" db="EMBL/GenBank/DDBJ databases">
        <authorList>
            <person name="Guldener U."/>
        </authorList>
    </citation>
    <scope>NUCLEOTIDE SEQUENCE</scope>
    <source>
        <strain evidence="1">Mp4</strain>
    </source>
</reference>
<evidence type="ECO:0000313" key="2">
    <source>
        <dbReference type="Proteomes" id="UP001294444"/>
    </source>
</evidence>
<proteinExistence type="predicted"/>
<dbReference type="AlphaFoldDB" id="A0AAJ4XMK9"/>
<evidence type="ECO:0000313" key="1">
    <source>
        <dbReference type="EMBL" id="SNX84612.1"/>
    </source>
</evidence>
<keyword evidence="2" id="KW-1185">Reference proteome</keyword>
<protein>
    <submittedName>
        <fullName evidence="1">Uncharacterized protein</fullName>
    </submittedName>
</protein>
<gene>
    <name evidence="1" type="ORF">MEPE_03321</name>
</gene>
<comment type="caution">
    <text evidence="1">The sequence shown here is derived from an EMBL/GenBank/DDBJ whole genome shotgun (WGS) entry which is preliminary data.</text>
</comment>
<name>A0AAJ4XMK9_9BASI</name>
<dbReference type="Proteomes" id="UP001294444">
    <property type="component" value="Unassembled WGS sequence"/>
</dbReference>
<sequence length="103" mass="11851">MEARHSLSRHSNDSIPRLSAAAATAVCGERVERARGNWRDLFVAVLVCEREEIDKLISLSPICLFALIWLPNHNNVDLYLVCMCVRDRLIFDLDLDLDLERRD</sequence>
<accession>A0AAJ4XMK9</accession>